<dbReference type="PANTHER" id="PTHR21301">
    <property type="entry name" value="REVERSE TRANSCRIPTASE"/>
    <property type="match status" value="1"/>
</dbReference>
<dbReference type="PANTHER" id="PTHR21301:SF10">
    <property type="entry name" value="REVERSE TRANSCRIPTASE DOMAIN-CONTAINING PROTEIN"/>
    <property type="match status" value="1"/>
</dbReference>
<reference evidence="2 4" key="1">
    <citation type="submission" date="2024-02" db="EMBL/GenBank/DDBJ databases">
        <authorList>
            <person name="Chen Y."/>
            <person name="Shah S."/>
            <person name="Dougan E. K."/>
            <person name="Thang M."/>
            <person name="Chan C."/>
        </authorList>
    </citation>
    <scope>NUCLEOTIDE SEQUENCE [LARGE SCALE GENOMIC DNA]</scope>
</reference>
<dbReference type="EMBL" id="CAXAMM010017202">
    <property type="protein sequence ID" value="CAK9040628.1"/>
    <property type="molecule type" value="Genomic_DNA"/>
</dbReference>
<protein>
    <submittedName>
        <fullName evidence="2">Reverse transcriptase domain-containing protein</fullName>
    </submittedName>
</protein>
<keyword evidence="4" id="KW-1185">Reference proteome</keyword>
<evidence type="ECO:0000313" key="3">
    <source>
        <dbReference type="EMBL" id="CAK9040682.1"/>
    </source>
</evidence>
<feature type="region of interest" description="Disordered" evidence="1">
    <location>
        <begin position="36"/>
        <end position="65"/>
    </location>
</feature>
<evidence type="ECO:0000313" key="2">
    <source>
        <dbReference type="EMBL" id="CAK9040628.1"/>
    </source>
</evidence>
<keyword evidence="2" id="KW-0695">RNA-directed DNA polymerase</keyword>
<dbReference type="GO" id="GO:0003964">
    <property type="term" value="F:RNA-directed DNA polymerase activity"/>
    <property type="evidence" value="ECO:0007669"/>
    <property type="project" value="UniProtKB-KW"/>
</dbReference>
<dbReference type="EMBL" id="CAXAMM010017225">
    <property type="protein sequence ID" value="CAK9040682.1"/>
    <property type="molecule type" value="Genomic_DNA"/>
</dbReference>
<name>A0ABP0LNS5_9DINO</name>
<comment type="caution">
    <text evidence="2">The sequence shown here is derived from an EMBL/GenBank/DDBJ whole genome shotgun (WGS) entry which is preliminary data.</text>
</comment>
<keyword evidence="2" id="KW-0808">Transferase</keyword>
<keyword evidence="2" id="KW-0548">Nucleotidyltransferase</keyword>
<proteinExistence type="predicted"/>
<gene>
    <name evidence="2" type="ORF">SCF082_LOCUS23580</name>
    <name evidence="3" type="ORF">SCF082_LOCUS23609</name>
</gene>
<organism evidence="2 4">
    <name type="scientific">Durusdinium trenchii</name>
    <dbReference type="NCBI Taxonomy" id="1381693"/>
    <lineage>
        <taxon>Eukaryota</taxon>
        <taxon>Sar</taxon>
        <taxon>Alveolata</taxon>
        <taxon>Dinophyceae</taxon>
        <taxon>Suessiales</taxon>
        <taxon>Symbiodiniaceae</taxon>
        <taxon>Durusdinium</taxon>
    </lineage>
</organism>
<evidence type="ECO:0000256" key="1">
    <source>
        <dbReference type="SAM" id="MobiDB-lite"/>
    </source>
</evidence>
<evidence type="ECO:0000313" key="4">
    <source>
        <dbReference type="Proteomes" id="UP001642464"/>
    </source>
</evidence>
<sequence length="941" mass="107202">MSDLLSHGLLASAGVAGASSAQCGSGIAAFTNDLTVAPRGRDSPRTPAPSRFTAAGRERAPSLEGSRNGVEMLLLEQNQLLMKQVALLQSQVQSSQARSEAMSVQEVAQSKLFQSHTQLLEGVDPALQKVFLDFEKEAKHVFEAWETQKKLFEKYSKLNEEGRLHNHLQAEADYKWQWTKLYLAKAQPVSDDQDMVEDGYNVAEDWARMRRRHAEECFEFICKHQKQCVALYEQEVSLPVLQQKLTDRLDAWFAEQAFDDLEVQRVLKQRGCQFVQSFVRATRPKIQTRMAKDKEQQQKREQVLLEAKSKWEEMDVKDVLSPALFELLDAKQKRSCKIKEDSALAFLVKDNEELCRRHNVKIVSEAAYKGVHNLVPSDVLCVPKFVLLHVARSGKFIPTRKATNVKDILSGLDALKRQLLLCRVFQGNAACVSKCRLKSTWQPPGSAGVDAFVRLLSHELTQFEPKTFKSNQSWFDRKAKAWLRQHADLVAVVDCDKGLGDCLVLRSWLVEQVQLQLAQGYVQLSPVELQKKVAELKFGADAMVQFFFSSGVLSLAERDFLLSKFQVSAVGIFRILVKVHKQPVSSRPICNVRNSWYGPFSTFLVERLGPLMPQLDSVIVSSDQLLQQLKPLRCDAAMRFVTLDIVNLYPSVDRKHLMSIVGPFVRQSFNHSALGDFIVKALELVLEACVVSFQGLLFEAQDGIPTGLSVAGILANIYLWHFDRYMSRMCGCDLQILRRYIDDLLLLWAGDVQSLVEKAEGWHPSLKFQVSGEMEVPFLDFHLSILPNRRVHWKLFEKPQNLYLYVPAFSNHPASTFASLQLGGAIRCERRNRLFSDYAASIRSFRRRLKDRGFDLAGFDRLLARYRAKRMRRHAAPGLVRKAFLKLPYNKDISASWVSQKLRQFEPLLRQSVPALKLTTSWSVGRSLFQSRYKQVWKFLV</sequence>
<accession>A0ABP0LNS5</accession>
<dbReference type="Proteomes" id="UP001642464">
    <property type="component" value="Unassembled WGS sequence"/>
</dbReference>